<protein>
    <submittedName>
        <fullName evidence="1">Uncharacterized protein</fullName>
    </submittedName>
</protein>
<organism evidence="1 2">
    <name type="scientific">Ataeniobius toweri</name>
    <dbReference type="NCBI Taxonomy" id="208326"/>
    <lineage>
        <taxon>Eukaryota</taxon>
        <taxon>Metazoa</taxon>
        <taxon>Chordata</taxon>
        <taxon>Craniata</taxon>
        <taxon>Vertebrata</taxon>
        <taxon>Euteleostomi</taxon>
        <taxon>Actinopterygii</taxon>
        <taxon>Neopterygii</taxon>
        <taxon>Teleostei</taxon>
        <taxon>Neoteleostei</taxon>
        <taxon>Acanthomorphata</taxon>
        <taxon>Ovalentaria</taxon>
        <taxon>Atherinomorphae</taxon>
        <taxon>Cyprinodontiformes</taxon>
        <taxon>Goodeidae</taxon>
        <taxon>Ataeniobius</taxon>
    </lineage>
</organism>
<proteinExistence type="predicted"/>
<sequence>MKFLHSPQVFSLQKQTVDFCSSSRVTSSLLVATLINALASQTVNLEGQPYL</sequence>
<name>A0ABU7BM55_9TELE</name>
<feature type="non-terminal residue" evidence="1">
    <location>
        <position position="51"/>
    </location>
</feature>
<accession>A0ABU7BM55</accession>
<evidence type="ECO:0000313" key="2">
    <source>
        <dbReference type="Proteomes" id="UP001345963"/>
    </source>
</evidence>
<gene>
    <name evidence="1" type="ORF">ATANTOWER_032485</name>
</gene>
<dbReference type="Proteomes" id="UP001345963">
    <property type="component" value="Unassembled WGS sequence"/>
</dbReference>
<evidence type="ECO:0000313" key="1">
    <source>
        <dbReference type="EMBL" id="MED6251542.1"/>
    </source>
</evidence>
<comment type="caution">
    <text evidence="1">The sequence shown here is derived from an EMBL/GenBank/DDBJ whole genome shotgun (WGS) entry which is preliminary data.</text>
</comment>
<dbReference type="EMBL" id="JAHUTI010059965">
    <property type="protein sequence ID" value="MED6251542.1"/>
    <property type="molecule type" value="Genomic_DNA"/>
</dbReference>
<keyword evidence="2" id="KW-1185">Reference proteome</keyword>
<reference evidence="1 2" key="1">
    <citation type="submission" date="2021-07" db="EMBL/GenBank/DDBJ databases">
        <authorList>
            <person name="Palmer J.M."/>
        </authorList>
    </citation>
    <scope>NUCLEOTIDE SEQUENCE [LARGE SCALE GENOMIC DNA]</scope>
    <source>
        <strain evidence="1 2">AT_MEX2019</strain>
        <tissue evidence="1">Muscle</tissue>
    </source>
</reference>